<proteinExistence type="predicted"/>
<dbReference type="Gene3D" id="3.40.50.10140">
    <property type="entry name" value="Toll/interleukin-1 receptor homology (TIR) domain"/>
    <property type="match status" value="1"/>
</dbReference>
<dbReference type="PANTHER" id="PTHR24373">
    <property type="entry name" value="SLIT RELATED LEUCINE-RICH REPEAT NEURONAL PROTEIN"/>
    <property type="match status" value="1"/>
</dbReference>
<keyword evidence="2" id="KW-0472">Membrane</keyword>
<sequence>MFTGHIHDYLYCPNVCQNQHGFENLDECCGCKARPCWDLEMEDPNINCGVRYGHLILEFKNPISTVATHSDSIPKSSNYSVIYGLRCVLCKLRYLPENLCNFTNGLIDVDLSHNKLSEVDAIKCLTNLDTLNLGFNHIIHFKNTTLHEMNYLRVLRLDGNNLANLDANTLNIRHGNILFVDVSYNHFETLDITNLHRAGFFCALNISNMNIKSITNDAHFKFDENKTYGPGDTFVYNTYGYSLLNYTDAGITDIKKTGKILLGAIFFKNSPFSCDCALVPYIMELKFWIVNFFNLTDYQLVCNEPLRVRNRSLYEIIINEDYSELSCELPNCPFAPDKNYPSGNCSQRAECTCSDDQFHGRVIVNCSNLDEMPGNLPVGHWNNQNIELNINGSTITHIDSRPYLDRTVALRMLDVPLSDITKTALQAMPNDIQLSIDSQQITLLSEGFLKMNPYQIQFGKNPVTCTCDNLWIGTWIRSKGKREQLLCRTTHGVIDAYDVDHIVLDCTWHYDSQLWAIVGLVTVTLVFTSVGALFWCMFRYEMLILKRKYLPCKQEHYPYTTDVFISFYSANPYVFTYMERFLRPMLITEGYSVFDSFHDIEYNEEDFDFQLTQAVSKCKNFLIILCEDYLTDEKTCLEFDTIWKHFEHISHRPVIIVNFNSADSSEISDRRIRAFLRLKQDLNFNNTNTQLIEELKARLCAPIASAQEDEEERVAFA</sequence>
<evidence type="ECO:0000256" key="2">
    <source>
        <dbReference type="SAM" id="Phobius"/>
    </source>
</evidence>
<keyword evidence="2" id="KW-1133">Transmembrane helix</keyword>
<dbReference type="InterPro" id="IPR035897">
    <property type="entry name" value="Toll_tir_struct_dom_sf"/>
</dbReference>
<comment type="caution">
    <text evidence="4">The sequence shown here is derived from an EMBL/GenBank/DDBJ whole genome shotgun (WGS) entry which is preliminary data.</text>
</comment>
<accession>A0A9D4HCL1</accession>
<dbReference type="InterPro" id="IPR000157">
    <property type="entry name" value="TIR_dom"/>
</dbReference>
<keyword evidence="2" id="KW-0812">Transmembrane</keyword>
<feature type="transmembrane region" description="Helical" evidence="2">
    <location>
        <begin position="514"/>
        <end position="538"/>
    </location>
</feature>
<dbReference type="Gene3D" id="3.80.10.10">
    <property type="entry name" value="Ribonuclease Inhibitor"/>
    <property type="match status" value="2"/>
</dbReference>
<gene>
    <name evidence="4" type="ORF">DPMN_104208</name>
</gene>
<dbReference type="GO" id="GO:0005615">
    <property type="term" value="C:extracellular space"/>
    <property type="evidence" value="ECO:0007669"/>
    <property type="project" value="TreeGrafter"/>
</dbReference>
<dbReference type="InterPro" id="IPR032675">
    <property type="entry name" value="LRR_dom_sf"/>
</dbReference>
<keyword evidence="1" id="KW-0732">Signal</keyword>
<dbReference type="PROSITE" id="PS50104">
    <property type="entry name" value="TIR"/>
    <property type="match status" value="1"/>
</dbReference>
<keyword evidence="5" id="KW-1185">Reference proteome</keyword>
<reference evidence="4" key="2">
    <citation type="submission" date="2020-11" db="EMBL/GenBank/DDBJ databases">
        <authorList>
            <person name="McCartney M.A."/>
            <person name="Auch B."/>
            <person name="Kono T."/>
            <person name="Mallez S."/>
            <person name="Becker A."/>
            <person name="Gohl D.M."/>
            <person name="Silverstein K.A.T."/>
            <person name="Koren S."/>
            <person name="Bechman K.B."/>
            <person name="Herman A."/>
            <person name="Abrahante J.E."/>
            <person name="Garbe J."/>
        </authorList>
    </citation>
    <scope>NUCLEOTIDE SEQUENCE</scope>
    <source>
        <strain evidence="4">Duluth1</strain>
        <tissue evidence="4">Whole animal</tissue>
    </source>
</reference>
<dbReference type="Proteomes" id="UP000828390">
    <property type="component" value="Unassembled WGS sequence"/>
</dbReference>
<dbReference type="InterPro" id="IPR050328">
    <property type="entry name" value="Dev_Immune_Receptor"/>
</dbReference>
<evidence type="ECO:0000313" key="4">
    <source>
        <dbReference type="EMBL" id="KAH3830951.1"/>
    </source>
</evidence>
<evidence type="ECO:0000313" key="5">
    <source>
        <dbReference type="Proteomes" id="UP000828390"/>
    </source>
</evidence>
<name>A0A9D4HCL1_DREPO</name>
<dbReference type="SUPFAM" id="SSF52200">
    <property type="entry name" value="Toll/Interleukin receptor TIR domain"/>
    <property type="match status" value="1"/>
</dbReference>
<feature type="domain" description="TIR" evidence="3">
    <location>
        <begin position="559"/>
        <end position="703"/>
    </location>
</feature>
<protein>
    <recommendedName>
        <fullName evidence="3">TIR domain-containing protein</fullName>
    </recommendedName>
</protein>
<dbReference type="GO" id="GO:0007165">
    <property type="term" value="P:signal transduction"/>
    <property type="evidence" value="ECO:0007669"/>
    <property type="project" value="InterPro"/>
</dbReference>
<organism evidence="4 5">
    <name type="scientific">Dreissena polymorpha</name>
    <name type="common">Zebra mussel</name>
    <name type="synonym">Mytilus polymorpha</name>
    <dbReference type="NCBI Taxonomy" id="45954"/>
    <lineage>
        <taxon>Eukaryota</taxon>
        <taxon>Metazoa</taxon>
        <taxon>Spiralia</taxon>
        <taxon>Lophotrochozoa</taxon>
        <taxon>Mollusca</taxon>
        <taxon>Bivalvia</taxon>
        <taxon>Autobranchia</taxon>
        <taxon>Heteroconchia</taxon>
        <taxon>Euheterodonta</taxon>
        <taxon>Imparidentia</taxon>
        <taxon>Neoheterodontei</taxon>
        <taxon>Myida</taxon>
        <taxon>Dreissenoidea</taxon>
        <taxon>Dreissenidae</taxon>
        <taxon>Dreissena</taxon>
    </lineage>
</organism>
<dbReference type="EMBL" id="JAIWYP010000004">
    <property type="protein sequence ID" value="KAH3830951.1"/>
    <property type="molecule type" value="Genomic_DNA"/>
</dbReference>
<dbReference type="GO" id="GO:0031012">
    <property type="term" value="C:extracellular matrix"/>
    <property type="evidence" value="ECO:0007669"/>
    <property type="project" value="TreeGrafter"/>
</dbReference>
<evidence type="ECO:0000256" key="1">
    <source>
        <dbReference type="ARBA" id="ARBA00022729"/>
    </source>
</evidence>
<reference evidence="4" key="1">
    <citation type="journal article" date="2019" name="bioRxiv">
        <title>The Genome of the Zebra Mussel, Dreissena polymorpha: A Resource for Invasive Species Research.</title>
        <authorList>
            <person name="McCartney M.A."/>
            <person name="Auch B."/>
            <person name="Kono T."/>
            <person name="Mallez S."/>
            <person name="Zhang Y."/>
            <person name="Obille A."/>
            <person name="Becker A."/>
            <person name="Abrahante J.E."/>
            <person name="Garbe J."/>
            <person name="Badalamenti J.P."/>
            <person name="Herman A."/>
            <person name="Mangelson H."/>
            <person name="Liachko I."/>
            <person name="Sullivan S."/>
            <person name="Sone E.D."/>
            <person name="Koren S."/>
            <person name="Silverstein K.A.T."/>
            <person name="Beckman K.B."/>
            <person name="Gohl D.M."/>
        </authorList>
    </citation>
    <scope>NUCLEOTIDE SEQUENCE</scope>
    <source>
        <strain evidence="4">Duluth1</strain>
        <tissue evidence="4">Whole animal</tissue>
    </source>
</reference>
<evidence type="ECO:0000259" key="3">
    <source>
        <dbReference type="PROSITE" id="PS50104"/>
    </source>
</evidence>
<dbReference type="PANTHER" id="PTHR24373:SF387">
    <property type="entry name" value="LEUCINE-RICH REPEATS AND IMMUNOGLOBULIN-LIKE DOMAINS PROTEIN SMA-10"/>
    <property type="match status" value="1"/>
</dbReference>
<dbReference type="AlphaFoldDB" id="A0A9D4HCL1"/>
<dbReference type="SUPFAM" id="SSF52058">
    <property type="entry name" value="L domain-like"/>
    <property type="match status" value="1"/>
</dbReference>